<protein>
    <submittedName>
        <fullName evidence="2">Uncharacterized protein</fullName>
    </submittedName>
</protein>
<gene>
    <name evidence="2" type="ORF">F2Q69_00019972</name>
</gene>
<sequence>MQRGIEVALRVDSSSLPGASKCCENLLAVQRGETQRGLVHARQNIVYNRVWSGVMQRGLDVASRLEDSDDGSAWGDAAGQGSRASKSKM</sequence>
<evidence type="ECO:0000256" key="1">
    <source>
        <dbReference type="SAM" id="MobiDB-lite"/>
    </source>
</evidence>
<name>A0A8S9QAR6_BRACR</name>
<comment type="caution">
    <text evidence="2">The sequence shown here is derived from an EMBL/GenBank/DDBJ whole genome shotgun (WGS) entry which is preliminary data.</text>
</comment>
<organism evidence="2 3">
    <name type="scientific">Brassica cretica</name>
    <name type="common">Mustard</name>
    <dbReference type="NCBI Taxonomy" id="69181"/>
    <lineage>
        <taxon>Eukaryota</taxon>
        <taxon>Viridiplantae</taxon>
        <taxon>Streptophyta</taxon>
        <taxon>Embryophyta</taxon>
        <taxon>Tracheophyta</taxon>
        <taxon>Spermatophyta</taxon>
        <taxon>Magnoliopsida</taxon>
        <taxon>eudicotyledons</taxon>
        <taxon>Gunneridae</taxon>
        <taxon>Pentapetalae</taxon>
        <taxon>rosids</taxon>
        <taxon>malvids</taxon>
        <taxon>Brassicales</taxon>
        <taxon>Brassicaceae</taxon>
        <taxon>Brassiceae</taxon>
        <taxon>Brassica</taxon>
    </lineage>
</organism>
<dbReference type="AlphaFoldDB" id="A0A8S9QAR6"/>
<evidence type="ECO:0000313" key="3">
    <source>
        <dbReference type="Proteomes" id="UP000712600"/>
    </source>
</evidence>
<accession>A0A8S9QAR6</accession>
<evidence type="ECO:0000313" key="2">
    <source>
        <dbReference type="EMBL" id="KAF3538390.1"/>
    </source>
</evidence>
<proteinExistence type="predicted"/>
<feature type="region of interest" description="Disordered" evidence="1">
    <location>
        <begin position="65"/>
        <end position="89"/>
    </location>
</feature>
<dbReference type="EMBL" id="QGKX02001290">
    <property type="protein sequence ID" value="KAF3538390.1"/>
    <property type="molecule type" value="Genomic_DNA"/>
</dbReference>
<feature type="compositionally biased region" description="Low complexity" evidence="1">
    <location>
        <begin position="71"/>
        <end position="82"/>
    </location>
</feature>
<reference evidence="2" key="1">
    <citation type="submission" date="2019-12" db="EMBL/GenBank/DDBJ databases">
        <title>Genome sequencing and annotation of Brassica cretica.</title>
        <authorList>
            <person name="Studholme D.J."/>
            <person name="Sarris P."/>
        </authorList>
    </citation>
    <scope>NUCLEOTIDE SEQUENCE</scope>
    <source>
        <strain evidence="2">PFS-109/04</strain>
        <tissue evidence="2">Leaf</tissue>
    </source>
</reference>
<dbReference type="Proteomes" id="UP000712600">
    <property type="component" value="Unassembled WGS sequence"/>
</dbReference>